<feature type="signal peptide" evidence="3">
    <location>
        <begin position="1"/>
        <end position="17"/>
    </location>
</feature>
<reference evidence="6" key="1">
    <citation type="submission" date="2023-07" db="EMBL/GenBank/DDBJ databases">
        <title>30 novel species of actinomycetes from the DSMZ collection.</title>
        <authorList>
            <person name="Nouioui I."/>
        </authorList>
    </citation>
    <scope>NUCLEOTIDE SEQUENCE [LARGE SCALE GENOMIC DNA]</scope>
    <source>
        <strain evidence="6">DSM 41982</strain>
    </source>
</reference>
<sequence>MILVAALLFTATRVSVAAPDGQEVAKKYGFKEMPIAMPPGYDRLPKHSVRTVNPAYEKIRSWISSVGAAIAINDVTGHGRPNGMCIVDTRTNRMVVTYTPTAPAADRFTPFSLDAAPLPMDNTMAPTGCTFGDFNGDGRMDMLATYWGRTPIVFLARADAKTPSPRAYTPRELVPSESKDGKYHGPRWNTDAAYVGDLDGDGHPDIVIGNYFPDSDVLDPHGLKNVVMNDTLSNSRNAGGDHVLRWTGSTTGNDPTVSYTQERKAIPYHSSTGWTLAISGADLTGDGRHELYIANDFGHDHLLYNRSEPGTIRFTETKGKRTPSTPKSFVLGNGSFKGMGVDFADLDGTGRFDMIVSNITVAWGLEESNFVWKNEAADESEMRRKLAAGEAPFTQKAREYRMAWTGWGWDVKMGDFRNEGKQAVIQTDGFVKGKIDRWPWLQEMATANDLLLQNPAMWPNVQPGDDIAGHEALAFYARTPNGKYANISEDLGLAVKTPTRAVATGDTTGTGALDFAVARQWGPPAFYANTAPDRGNYLNLDLVRPATGNTDDGAGTPAYGASVRATTPSGKQIAQLDGGGGHGGFRSFDVRFGLGSYDGPVTLELQWLDTHGGLHKEKRRLEPGSHTLMLADDVQEVPNR</sequence>
<accession>A0ABD5E0T7</accession>
<evidence type="ECO:0000313" key="6">
    <source>
        <dbReference type="Proteomes" id="UP001183607"/>
    </source>
</evidence>
<dbReference type="InterPro" id="IPR011519">
    <property type="entry name" value="UnbV_ASPIC"/>
</dbReference>
<dbReference type="InterPro" id="IPR027039">
    <property type="entry name" value="Crtac1"/>
</dbReference>
<keyword evidence="1 3" id="KW-0732">Signal</keyword>
<protein>
    <submittedName>
        <fullName evidence="5">CRTAC1 family protein</fullName>
    </submittedName>
</protein>
<evidence type="ECO:0000256" key="3">
    <source>
        <dbReference type="SAM" id="SignalP"/>
    </source>
</evidence>
<dbReference type="AlphaFoldDB" id="A0ABD5E0T7"/>
<feature type="domain" description="ASPIC/UnbV" evidence="4">
    <location>
        <begin position="558"/>
        <end position="609"/>
    </location>
</feature>
<evidence type="ECO:0000256" key="1">
    <source>
        <dbReference type="ARBA" id="ARBA00022729"/>
    </source>
</evidence>
<gene>
    <name evidence="5" type="ORF">RM574_02165</name>
</gene>
<evidence type="ECO:0000259" key="4">
    <source>
        <dbReference type="Pfam" id="PF07593"/>
    </source>
</evidence>
<dbReference type="Proteomes" id="UP001183607">
    <property type="component" value="Unassembled WGS sequence"/>
</dbReference>
<organism evidence="5 6">
    <name type="scientific">Streptomyces evansiae</name>
    <dbReference type="NCBI Taxonomy" id="3075535"/>
    <lineage>
        <taxon>Bacteria</taxon>
        <taxon>Bacillati</taxon>
        <taxon>Actinomycetota</taxon>
        <taxon>Actinomycetes</taxon>
        <taxon>Kitasatosporales</taxon>
        <taxon>Streptomycetaceae</taxon>
        <taxon>Streptomyces</taxon>
    </lineage>
</organism>
<evidence type="ECO:0000313" key="5">
    <source>
        <dbReference type="EMBL" id="MDT0414283.1"/>
    </source>
</evidence>
<dbReference type="Gene3D" id="2.130.10.130">
    <property type="entry name" value="Integrin alpha, N-terminal"/>
    <property type="match status" value="1"/>
</dbReference>
<feature type="region of interest" description="Disordered" evidence="2">
    <location>
        <begin position="548"/>
        <end position="567"/>
    </location>
</feature>
<dbReference type="Pfam" id="PF13517">
    <property type="entry name" value="FG-GAP_3"/>
    <property type="match status" value="1"/>
</dbReference>
<dbReference type="InterPro" id="IPR013517">
    <property type="entry name" value="FG-GAP"/>
</dbReference>
<dbReference type="SUPFAM" id="SSF69318">
    <property type="entry name" value="Integrin alpha N-terminal domain"/>
    <property type="match status" value="1"/>
</dbReference>
<proteinExistence type="predicted"/>
<evidence type="ECO:0000256" key="2">
    <source>
        <dbReference type="SAM" id="MobiDB-lite"/>
    </source>
</evidence>
<dbReference type="RefSeq" id="WP_311676555.1">
    <property type="nucleotide sequence ID" value="NZ_JAVRER010000002.1"/>
</dbReference>
<dbReference type="EMBL" id="JAVRER010000002">
    <property type="protein sequence ID" value="MDT0414283.1"/>
    <property type="molecule type" value="Genomic_DNA"/>
</dbReference>
<comment type="caution">
    <text evidence="5">The sequence shown here is derived from an EMBL/GenBank/DDBJ whole genome shotgun (WGS) entry which is preliminary data.</text>
</comment>
<feature type="region of interest" description="Disordered" evidence="2">
    <location>
        <begin position="164"/>
        <end position="185"/>
    </location>
</feature>
<dbReference type="PANTHER" id="PTHR16026:SF0">
    <property type="entry name" value="CARTILAGE ACIDIC PROTEIN 1"/>
    <property type="match status" value="1"/>
</dbReference>
<dbReference type="PANTHER" id="PTHR16026">
    <property type="entry name" value="CARTILAGE ACIDIC PROTEIN 1"/>
    <property type="match status" value="1"/>
</dbReference>
<dbReference type="InterPro" id="IPR028994">
    <property type="entry name" value="Integrin_alpha_N"/>
</dbReference>
<dbReference type="Pfam" id="PF07593">
    <property type="entry name" value="UnbV_ASPIC"/>
    <property type="match status" value="1"/>
</dbReference>
<name>A0ABD5E0T7_9ACTN</name>
<feature type="chain" id="PRO_5044807574" evidence="3">
    <location>
        <begin position="18"/>
        <end position="640"/>
    </location>
</feature>